<keyword evidence="5" id="KW-1185">Reference proteome</keyword>
<organism evidence="5 6">
    <name type="scientific">Parastrongyloides trichosuri</name>
    <name type="common">Possum-specific nematode worm</name>
    <dbReference type="NCBI Taxonomy" id="131310"/>
    <lineage>
        <taxon>Eukaryota</taxon>
        <taxon>Metazoa</taxon>
        <taxon>Ecdysozoa</taxon>
        <taxon>Nematoda</taxon>
        <taxon>Chromadorea</taxon>
        <taxon>Rhabditida</taxon>
        <taxon>Tylenchina</taxon>
        <taxon>Panagrolaimomorpha</taxon>
        <taxon>Strongyloidoidea</taxon>
        <taxon>Strongyloididae</taxon>
        <taxon>Parastrongyloides</taxon>
    </lineage>
</organism>
<dbReference type="Pfam" id="PF01079">
    <property type="entry name" value="Hint"/>
    <property type="match status" value="1"/>
</dbReference>
<dbReference type="PROSITE" id="PS50817">
    <property type="entry name" value="INTEIN_N_TER"/>
    <property type="match status" value="1"/>
</dbReference>
<dbReference type="InterPro" id="IPR052140">
    <property type="entry name" value="Dev_Signal_Hedgehog-like"/>
</dbReference>
<feature type="compositionally biased region" description="Basic and acidic residues" evidence="2">
    <location>
        <begin position="994"/>
        <end position="1004"/>
    </location>
</feature>
<dbReference type="InterPro" id="IPR006141">
    <property type="entry name" value="Intein_N"/>
</dbReference>
<feature type="compositionally biased region" description="Basic and acidic residues" evidence="2">
    <location>
        <begin position="583"/>
        <end position="592"/>
    </location>
</feature>
<dbReference type="InterPro" id="IPR003586">
    <property type="entry name" value="Hint_dom_C"/>
</dbReference>
<feature type="compositionally biased region" description="Acidic residues" evidence="2">
    <location>
        <begin position="756"/>
        <end position="768"/>
    </location>
</feature>
<feature type="compositionally biased region" description="Polar residues" evidence="2">
    <location>
        <begin position="233"/>
        <end position="243"/>
    </location>
</feature>
<feature type="compositionally biased region" description="Acidic residues" evidence="2">
    <location>
        <begin position="736"/>
        <end position="748"/>
    </location>
</feature>
<dbReference type="Gene3D" id="2.170.16.10">
    <property type="entry name" value="Hedgehog/Intein (Hint) domain"/>
    <property type="match status" value="1"/>
</dbReference>
<dbReference type="STRING" id="131310.A0A0N5A363"/>
<feature type="compositionally biased region" description="Basic and acidic residues" evidence="2">
    <location>
        <begin position="872"/>
        <end position="883"/>
    </location>
</feature>
<feature type="compositionally biased region" description="Basic and acidic residues" evidence="2">
    <location>
        <begin position="510"/>
        <end position="520"/>
    </location>
</feature>
<evidence type="ECO:0000256" key="1">
    <source>
        <dbReference type="ARBA" id="ARBA00022473"/>
    </source>
</evidence>
<evidence type="ECO:0000313" key="5">
    <source>
        <dbReference type="Proteomes" id="UP000038045"/>
    </source>
</evidence>
<name>A0A0N5A363_PARTI</name>
<sequence>MRWRSLTSITQILTIFTITFITQTYGLSYRCENDQILIVQSFGNDTIRMHCQKLQLCGYSDLKCNYEREQPACGGKTNFVSHVNQLTPTGKVSHTCCDMTFKNDKNKHIIEHDGNDCFVYELPDGTSDTTPGSEAADIIKKNFEVVTNGFSVLKNASQIPEDFGGYTGYRLRLFMLRNKSPPLLIVKAIERTSGGYRVTICRPRCGNKYNREGSISHGESISTYEKDYAIPKNRQSSSESGSTVHIEEENQTTKIESKNLKESSIEEGGTVSREYENKSSLKVDITQSSSESLTSSKISSDSLKSKENAKGDGTMTSGSSSSGPRSGSSSSVKKNGEWTAATWTSWSSNTWTTWSSQTWNKWNNSEKDLTKTAETRIRGKTRGDRVSSVDIDKHIIEEVTKDLKSKGTDINDYDNLHSHETHEIESQEKGFIDNRKVVIINHNSTTYNNYVHSNGEKSNSIGGQGIPSQIINNNSFGNIGSSSNNAAKNKLPNSISQVNNNGEGDSQSNENEKKEYKTSDEDNVETLTSKKPKVDSDSSSKQEKRKNKKDKGDKDNKNDDGKDLSDKNRSPKKKPSGNGSGKKSGENDRDSSDGGNNNEGNGLDRSNEEKKGDNSREGNDKSNRGKEKGSKKVDQKKNDKDEKKSDDGDDVKDTSDTSNKREKNKKNNEKSKDNIKKNNIIEDGDENTSGKHIKTTSLPKHPENEGDEITSDDGNKNLKNENLSNSEEPDNKNNSEEDNGQSGEDDGQSEEKDNDNNENEESEEDDDNNDNKSNKQNEKDFNEKTTEDLDNNSNENNGSEKSIKDGDLLSKGNTTSDKNTLGDKSKNNRKGGSERPDEGDLKSLTTVIDSDGGDENINGDKNITNPTIAIDESDKDKTNDKKINGALSGSESLKNSGKEVSTTDFTATEGDTNAIDSFNKPTEKSVESESEITSFKTEKSGEDNSNTAPRTNDSEENPDSVEELHPGKSESLENNGHTLKHGKNKNPLRNSGGAKHEKSNKKVDDDDDGDGGDDTDNGGNGDSERSPPAPGDDPDVKSKSTPLRQSTNAKAASAPTQNAAGSGGSSDPPGAFNAVAKRNCFAADTIIETPGGQKRMDELQVGDLVLVPSAEGIQKFEKIEMFYHRKPDYEQKFLSIQTRSGKKLSLTELHLIPFGECEKALNAIQSSENLQQWMLGSRYAYKVKEGQCVISYDENNHLIADKIIKVGRKISKGIYSPITTEGAIVTDGIFTSCFSQIESQATQKLAYDIITMFYRAFGYLSDNTQQIIQEIPSSVDMLHHLSWYIIPFAKY</sequence>
<dbReference type="PANTHER" id="PTHR46706:SF12">
    <property type="entry name" value="PROTEIN QUA-1-RELATED"/>
    <property type="match status" value="1"/>
</dbReference>
<evidence type="ECO:0000259" key="3">
    <source>
        <dbReference type="SMART" id="SM00305"/>
    </source>
</evidence>
<proteinExistence type="predicted"/>
<dbReference type="SUPFAM" id="SSF51294">
    <property type="entry name" value="Hedgehog/intein (Hint) domain"/>
    <property type="match status" value="1"/>
</dbReference>
<feature type="region of interest" description="Disordered" evidence="2">
    <location>
        <begin position="482"/>
        <end position="1071"/>
    </location>
</feature>
<feature type="compositionally biased region" description="Basic and acidic residues" evidence="2">
    <location>
        <begin position="820"/>
        <end position="841"/>
    </location>
</feature>
<protein>
    <submittedName>
        <fullName evidence="6">ZP domain-containing protein</fullName>
    </submittedName>
</protein>
<reference evidence="6" key="1">
    <citation type="submission" date="2017-02" db="UniProtKB">
        <authorList>
            <consortium name="WormBaseParasite"/>
        </authorList>
    </citation>
    <scope>IDENTIFICATION</scope>
</reference>
<feature type="compositionally biased region" description="Polar residues" evidence="2">
    <location>
        <begin position="887"/>
        <end position="920"/>
    </location>
</feature>
<feature type="compositionally biased region" description="Polar residues" evidence="2">
    <location>
        <begin position="491"/>
        <end position="509"/>
    </location>
</feature>
<dbReference type="CDD" id="cd00081">
    <property type="entry name" value="Hint"/>
    <property type="match status" value="1"/>
</dbReference>
<dbReference type="InterPro" id="IPR001767">
    <property type="entry name" value="Hedgehog_Hint"/>
</dbReference>
<dbReference type="WBParaSite" id="PTRK_0001607300.1">
    <property type="protein sequence ID" value="PTRK_0001607300.1"/>
    <property type="gene ID" value="PTRK_0001607300"/>
</dbReference>
<dbReference type="SMART" id="SM00305">
    <property type="entry name" value="HintC"/>
    <property type="match status" value="1"/>
</dbReference>
<feature type="compositionally biased region" description="Acidic residues" evidence="2">
    <location>
        <begin position="1005"/>
        <end position="1016"/>
    </location>
</feature>
<accession>A0A0N5A363</accession>
<feature type="region of interest" description="Disordered" evidence="2">
    <location>
        <begin position="232"/>
        <end position="334"/>
    </location>
</feature>
<keyword evidence="1" id="KW-0217">Developmental protein</keyword>
<feature type="compositionally biased region" description="Polar residues" evidence="2">
    <location>
        <begin position="1039"/>
        <end position="1058"/>
    </location>
</feature>
<feature type="domain" description="Hint" evidence="4">
    <location>
        <begin position="1078"/>
        <end position="1193"/>
    </location>
</feature>
<feature type="compositionally biased region" description="Basic and acidic residues" evidence="2">
    <location>
        <begin position="962"/>
        <end position="971"/>
    </location>
</feature>
<dbReference type="InterPro" id="IPR036844">
    <property type="entry name" value="Hint_dom_sf"/>
</dbReference>
<feature type="compositionally biased region" description="Basic and acidic residues" evidence="2">
    <location>
        <begin position="605"/>
        <end position="680"/>
    </location>
</feature>
<dbReference type="GO" id="GO:0016539">
    <property type="term" value="P:intein-mediated protein splicing"/>
    <property type="evidence" value="ECO:0007669"/>
    <property type="project" value="InterPro"/>
</dbReference>
<evidence type="ECO:0000256" key="2">
    <source>
        <dbReference type="SAM" id="MobiDB-lite"/>
    </source>
</evidence>
<feature type="compositionally biased region" description="Basic and acidic residues" evidence="2">
    <location>
        <begin position="532"/>
        <end position="542"/>
    </location>
</feature>
<dbReference type="GO" id="GO:0016540">
    <property type="term" value="P:protein autoprocessing"/>
    <property type="evidence" value="ECO:0007669"/>
    <property type="project" value="InterPro"/>
</dbReference>
<feature type="compositionally biased region" description="Low complexity" evidence="2">
    <location>
        <begin position="284"/>
        <end position="302"/>
    </location>
</feature>
<feature type="compositionally biased region" description="Basic and acidic residues" evidence="2">
    <location>
        <begin position="550"/>
        <end position="569"/>
    </location>
</feature>
<feature type="compositionally biased region" description="Basic and acidic residues" evidence="2">
    <location>
        <begin position="769"/>
        <end position="787"/>
    </location>
</feature>
<evidence type="ECO:0000259" key="4">
    <source>
        <dbReference type="SMART" id="SM00306"/>
    </source>
</evidence>
<evidence type="ECO:0000313" key="6">
    <source>
        <dbReference type="WBParaSite" id="PTRK_0001607300.1"/>
    </source>
</evidence>
<dbReference type="PANTHER" id="PTHR46706">
    <property type="entry name" value="PROTEIN QUA-1-RELATED"/>
    <property type="match status" value="1"/>
</dbReference>
<feature type="domain" description="Hint" evidence="3">
    <location>
        <begin position="1195"/>
        <end position="1239"/>
    </location>
</feature>
<feature type="compositionally biased region" description="Low complexity" evidence="2">
    <location>
        <begin position="791"/>
        <end position="800"/>
    </location>
</feature>
<dbReference type="InterPro" id="IPR003587">
    <property type="entry name" value="Hint_dom_N"/>
</dbReference>
<dbReference type="Proteomes" id="UP000038045">
    <property type="component" value="Unplaced"/>
</dbReference>
<dbReference type="SMART" id="SM00306">
    <property type="entry name" value="HintN"/>
    <property type="match status" value="1"/>
</dbReference>
<feature type="compositionally biased region" description="Low complexity" evidence="2">
    <location>
        <begin position="317"/>
        <end position="331"/>
    </location>
</feature>
<feature type="compositionally biased region" description="Basic and acidic residues" evidence="2">
    <location>
        <begin position="255"/>
        <end position="264"/>
    </location>
</feature>